<dbReference type="STRING" id="1349421.OI18_15120"/>
<accession>A0A0C1ITY6</accession>
<dbReference type="Pfam" id="PF03692">
    <property type="entry name" value="CxxCxxCC"/>
    <property type="match status" value="1"/>
</dbReference>
<reference evidence="1 2" key="1">
    <citation type="submission" date="2014-11" db="EMBL/GenBank/DDBJ databases">
        <title>Genome sequence of Flavihumibacter solisilvae 3-3.</title>
        <authorList>
            <person name="Zhou G."/>
            <person name="Li M."/>
            <person name="Wang G."/>
        </authorList>
    </citation>
    <scope>NUCLEOTIDE SEQUENCE [LARGE SCALE GENOMIC DNA]</scope>
    <source>
        <strain evidence="1 2">3-3</strain>
    </source>
</reference>
<name>A0A0C1ITY6_9BACT</name>
<evidence type="ECO:0000313" key="1">
    <source>
        <dbReference type="EMBL" id="KIC93914.1"/>
    </source>
</evidence>
<evidence type="ECO:0008006" key="3">
    <source>
        <dbReference type="Google" id="ProtNLM"/>
    </source>
</evidence>
<comment type="caution">
    <text evidence="1">The sequence shown here is derived from an EMBL/GenBank/DDBJ whole genome shotgun (WGS) entry which is preliminary data.</text>
</comment>
<evidence type="ECO:0000313" key="2">
    <source>
        <dbReference type="Proteomes" id="UP000031408"/>
    </source>
</evidence>
<protein>
    <recommendedName>
        <fullName evidence="3">YkgJ family cysteine cluster protein</fullName>
    </recommendedName>
</protein>
<gene>
    <name evidence="1" type="ORF">OI18_15120</name>
</gene>
<keyword evidence="2" id="KW-1185">Reference proteome</keyword>
<dbReference type="EMBL" id="JSVC01000016">
    <property type="protein sequence ID" value="KIC93914.1"/>
    <property type="molecule type" value="Genomic_DNA"/>
</dbReference>
<dbReference type="InterPro" id="IPR005358">
    <property type="entry name" value="Puta_zinc/iron-chelating_dom"/>
</dbReference>
<sequence length="176" mass="19997">MKKNKQVSVETDLALISARDQEKAEENDRFRSFISAQHPDIDSLVWEISTEVESEVDCTHCGNCCRSLMVTVEPEEVSVIAAREGCSEAAIKEKYFEESAGGTIIISRIPCHFLTGNSCTIYEDRFQTCRDFPYLHKEGFSRRLPFLLMHYGSCPIIYNVIERLKTATQFTLTSVP</sequence>
<proteinExistence type="predicted"/>
<organism evidence="1 2">
    <name type="scientific">Flavihumibacter solisilvae</name>
    <dbReference type="NCBI Taxonomy" id="1349421"/>
    <lineage>
        <taxon>Bacteria</taxon>
        <taxon>Pseudomonadati</taxon>
        <taxon>Bacteroidota</taxon>
        <taxon>Chitinophagia</taxon>
        <taxon>Chitinophagales</taxon>
        <taxon>Chitinophagaceae</taxon>
        <taxon>Flavihumibacter</taxon>
    </lineage>
</organism>
<dbReference type="AlphaFoldDB" id="A0A0C1ITY6"/>
<dbReference type="Proteomes" id="UP000031408">
    <property type="component" value="Unassembled WGS sequence"/>
</dbReference>